<feature type="domain" description="PhoU" evidence="9">
    <location>
        <begin position="120"/>
        <end position="203"/>
    </location>
</feature>
<evidence type="ECO:0000259" key="9">
    <source>
        <dbReference type="Pfam" id="PF01895"/>
    </source>
</evidence>
<name>B4S7F3_PROA2</name>
<evidence type="ECO:0000313" key="11">
    <source>
        <dbReference type="Proteomes" id="UP000002725"/>
    </source>
</evidence>
<dbReference type="STRING" id="290512.Paes_0947"/>
<protein>
    <recommendedName>
        <fullName evidence="8">Phosphate-specific transport system accessory protein PhoU</fullName>
    </recommendedName>
</protein>
<dbReference type="PANTHER" id="PTHR42930:SF3">
    <property type="entry name" value="PHOSPHATE-SPECIFIC TRANSPORT SYSTEM ACCESSORY PROTEIN PHOU"/>
    <property type="match status" value="1"/>
</dbReference>
<dbReference type="FunFam" id="1.20.58.220:FF:000004">
    <property type="entry name" value="Phosphate-specific transport system accessory protein PhoU"/>
    <property type="match status" value="1"/>
</dbReference>
<dbReference type="SUPFAM" id="SSF109755">
    <property type="entry name" value="PhoU-like"/>
    <property type="match status" value="1"/>
</dbReference>
<dbReference type="Gene3D" id="1.20.58.220">
    <property type="entry name" value="Phosphate transport system protein phou homolog 2, domain 2"/>
    <property type="match status" value="2"/>
</dbReference>
<keyword evidence="11" id="KW-1185">Reference proteome</keyword>
<dbReference type="PIRSF" id="PIRSF003107">
    <property type="entry name" value="PhoU"/>
    <property type="match status" value="1"/>
</dbReference>
<dbReference type="InterPro" id="IPR026022">
    <property type="entry name" value="PhoU_dom"/>
</dbReference>
<evidence type="ECO:0000256" key="8">
    <source>
        <dbReference type="PIRNR" id="PIRNR003107"/>
    </source>
</evidence>
<dbReference type="AlphaFoldDB" id="B4S7F3"/>
<dbReference type="Proteomes" id="UP000002725">
    <property type="component" value="Chromosome"/>
</dbReference>
<comment type="subcellular location">
    <subcellularLocation>
        <location evidence="1 8">Cytoplasm</location>
    </subcellularLocation>
</comment>
<evidence type="ECO:0000313" key="10">
    <source>
        <dbReference type="EMBL" id="ACF45990.1"/>
    </source>
</evidence>
<dbReference type="NCBIfam" id="TIGR02135">
    <property type="entry name" value="phoU_full"/>
    <property type="match status" value="1"/>
</dbReference>
<evidence type="ECO:0000256" key="7">
    <source>
        <dbReference type="ARBA" id="ARBA00056181"/>
    </source>
</evidence>
<evidence type="ECO:0000256" key="5">
    <source>
        <dbReference type="ARBA" id="ARBA00022490"/>
    </source>
</evidence>
<gene>
    <name evidence="10" type="ordered locus">Paes_0947</name>
</gene>
<dbReference type="EMBL" id="CP001108">
    <property type="protein sequence ID" value="ACF45990.1"/>
    <property type="molecule type" value="Genomic_DNA"/>
</dbReference>
<keyword evidence="6 8" id="KW-0592">Phosphate transport</keyword>
<comment type="function">
    <text evidence="7 8">Plays a role in the regulation of phosphate uptake.</text>
</comment>
<dbReference type="eggNOG" id="COG0704">
    <property type="taxonomic scope" value="Bacteria"/>
</dbReference>
<feature type="domain" description="PhoU" evidence="9">
    <location>
        <begin position="20"/>
        <end position="104"/>
    </location>
</feature>
<evidence type="ECO:0000256" key="6">
    <source>
        <dbReference type="ARBA" id="ARBA00022592"/>
    </source>
</evidence>
<evidence type="ECO:0000256" key="1">
    <source>
        <dbReference type="ARBA" id="ARBA00004496"/>
    </source>
</evidence>
<sequence>MIDRPVHEQIKELSNALVILSDKVLKNFSSTLSMLQHPGSEPEDDIQRVENEIDVNEVRLEERCLVFLALQQPVAKDLRKIVTIVKINNDLERIGDLVMHIFERLPDIEPEVIADFDFQLMGEKAKLMIQKSIQAFVNNDKMLAEEVLYMDEELDVMHRAVFKNVATMLKKQEIDTNQLITALSISRYIERMGDHATRIAQEVIYLITGEIIRHSDASFEKLIQSLKD</sequence>
<dbReference type="GO" id="GO:0045936">
    <property type="term" value="P:negative regulation of phosphate metabolic process"/>
    <property type="evidence" value="ECO:0007669"/>
    <property type="project" value="InterPro"/>
</dbReference>
<proteinExistence type="inferred from homology"/>
<reference evidence="10" key="1">
    <citation type="submission" date="2008-06" db="EMBL/GenBank/DDBJ databases">
        <title>Complete sequence of chromosome of Prosthecochloris aestuarii DSM 271.</title>
        <authorList>
            <consortium name="US DOE Joint Genome Institute"/>
            <person name="Lucas S."/>
            <person name="Copeland A."/>
            <person name="Lapidus A."/>
            <person name="Glavina del Rio T."/>
            <person name="Dalin E."/>
            <person name="Tice H."/>
            <person name="Bruce D."/>
            <person name="Goodwin L."/>
            <person name="Pitluck S."/>
            <person name="Schmutz J."/>
            <person name="Larimer F."/>
            <person name="Land M."/>
            <person name="Hauser L."/>
            <person name="Kyrpides N."/>
            <person name="Anderson I."/>
            <person name="Liu Z."/>
            <person name="Li T."/>
            <person name="Zhao F."/>
            <person name="Overmann J."/>
            <person name="Bryant D.A."/>
            <person name="Richardson P."/>
        </authorList>
    </citation>
    <scope>NUCLEOTIDE SEQUENCE [LARGE SCALE GENOMIC DNA]</scope>
    <source>
        <strain evidence="10">DSM 271</strain>
    </source>
</reference>
<keyword evidence="4 8" id="KW-0813">Transport</keyword>
<accession>B4S7F3</accession>
<dbReference type="RefSeq" id="WP_012505527.1">
    <property type="nucleotide sequence ID" value="NC_011059.1"/>
</dbReference>
<comment type="similarity">
    <text evidence="2 8">Belongs to the PhoU family.</text>
</comment>
<evidence type="ECO:0000256" key="2">
    <source>
        <dbReference type="ARBA" id="ARBA00008107"/>
    </source>
</evidence>
<dbReference type="InterPro" id="IPR028366">
    <property type="entry name" value="PhoU"/>
</dbReference>
<dbReference type="GO" id="GO:0006817">
    <property type="term" value="P:phosphate ion transport"/>
    <property type="evidence" value="ECO:0007669"/>
    <property type="project" value="UniProtKB-KW"/>
</dbReference>
<dbReference type="GO" id="GO:0005737">
    <property type="term" value="C:cytoplasm"/>
    <property type="evidence" value="ECO:0007669"/>
    <property type="project" value="UniProtKB-SubCell"/>
</dbReference>
<dbReference type="KEGG" id="paa:Paes_0947"/>
<comment type="subunit">
    <text evidence="3 8">Homodimer.</text>
</comment>
<dbReference type="InterPro" id="IPR038078">
    <property type="entry name" value="PhoU-like_sf"/>
</dbReference>
<evidence type="ECO:0000256" key="3">
    <source>
        <dbReference type="ARBA" id="ARBA00011738"/>
    </source>
</evidence>
<keyword evidence="5 8" id="KW-0963">Cytoplasm</keyword>
<dbReference type="Pfam" id="PF01895">
    <property type="entry name" value="PhoU"/>
    <property type="match status" value="2"/>
</dbReference>
<dbReference type="HOGENOM" id="CLU_078518_3_0_10"/>
<dbReference type="GO" id="GO:0030643">
    <property type="term" value="P:intracellular phosphate ion homeostasis"/>
    <property type="evidence" value="ECO:0007669"/>
    <property type="project" value="InterPro"/>
</dbReference>
<organism evidence="10 11">
    <name type="scientific">Prosthecochloris aestuarii (strain DSM 271 / SK 413)</name>
    <dbReference type="NCBI Taxonomy" id="290512"/>
    <lineage>
        <taxon>Bacteria</taxon>
        <taxon>Pseudomonadati</taxon>
        <taxon>Chlorobiota</taxon>
        <taxon>Chlorobiia</taxon>
        <taxon>Chlorobiales</taxon>
        <taxon>Chlorobiaceae</taxon>
        <taxon>Prosthecochloris</taxon>
    </lineage>
</organism>
<evidence type="ECO:0000256" key="4">
    <source>
        <dbReference type="ARBA" id="ARBA00022448"/>
    </source>
</evidence>
<dbReference type="PANTHER" id="PTHR42930">
    <property type="entry name" value="PHOSPHATE-SPECIFIC TRANSPORT SYSTEM ACCESSORY PROTEIN PHOU"/>
    <property type="match status" value="1"/>
</dbReference>